<evidence type="ECO:0000256" key="2">
    <source>
        <dbReference type="ARBA" id="ARBA00008814"/>
    </source>
</evidence>
<keyword evidence="3" id="KW-0813">Transport</keyword>
<dbReference type="PANTHER" id="PTHR30532:SF29">
    <property type="entry name" value="FE(3+) DICITRATE-BINDING PERIPLASMIC PROTEIN"/>
    <property type="match status" value="1"/>
</dbReference>
<comment type="similarity">
    <text evidence="2">Belongs to the bacterial solute-binding protein 8 family.</text>
</comment>
<sequence>MRRAATLALLTAALWGAGASAQSVTVPHLMGQTTLAHAPKRIVVLEFGFMDALAKLGVRPVGIAADGDKADVVLPHLKKYYPAGSVTLVGNRHAPSLEKILALKPDLIIADENDHKTLYPQLQKIAPTLLFRSYRGSYQDQIEQFSLISRLVRKEALGRTFLARHTALLNRARATSRPAAGRVVVGVLAPTGFFVHSDQSYVGSLLEVLGRTNPTLNRDGQTQYAVSMEGLLALNPDTLIVLYNPEDEAVYRKFAADPVVKRLPAARANRIHTFNRDAWAKGRGIIGLEGILNDMVASRVLSGEPSRVPWTR</sequence>
<reference evidence="7 8" key="1">
    <citation type="submission" date="2023-07" db="EMBL/GenBank/DDBJ databases">
        <title>Genomic Encyclopedia of Type Strains, Phase IV (KMG-IV): sequencing the most valuable type-strain genomes for metagenomic binning, comparative biology and taxonomic classification.</title>
        <authorList>
            <person name="Goeker M."/>
        </authorList>
    </citation>
    <scope>NUCLEOTIDE SEQUENCE [LARGE SCALE GENOMIC DNA]</scope>
    <source>
        <strain evidence="7 8">NIO-1023</strain>
    </source>
</reference>
<dbReference type="Pfam" id="PF01497">
    <property type="entry name" value="Peripla_BP_2"/>
    <property type="match status" value="1"/>
</dbReference>
<accession>A0ABT9MCF0</accession>
<evidence type="ECO:0000256" key="1">
    <source>
        <dbReference type="ARBA" id="ARBA00004196"/>
    </source>
</evidence>
<keyword evidence="4 5" id="KW-0732">Signal</keyword>
<evidence type="ECO:0000313" key="8">
    <source>
        <dbReference type="Proteomes" id="UP001232163"/>
    </source>
</evidence>
<comment type="subcellular location">
    <subcellularLocation>
        <location evidence="1">Cell envelope</location>
    </subcellularLocation>
</comment>
<proteinExistence type="inferred from homology"/>
<dbReference type="SUPFAM" id="SSF53807">
    <property type="entry name" value="Helical backbone' metal receptor"/>
    <property type="match status" value="1"/>
</dbReference>
<comment type="caution">
    <text evidence="7">The sequence shown here is derived from an EMBL/GenBank/DDBJ whole genome shotgun (WGS) entry which is preliminary data.</text>
</comment>
<name>A0ABT9MCF0_9DEIO</name>
<evidence type="ECO:0000256" key="4">
    <source>
        <dbReference type="ARBA" id="ARBA00022729"/>
    </source>
</evidence>
<evidence type="ECO:0000256" key="5">
    <source>
        <dbReference type="SAM" id="SignalP"/>
    </source>
</evidence>
<gene>
    <name evidence="7" type="ORF">QO006_001663</name>
</gene>
<feature type="signal peptide" evidence="5">
    <location>
        <begin position="1"/>
        <end position="21"/>
    </location>
</feature>
<evidence type="ECO:0000256" key="3">
    <source>
        <dbReference type="ARBA" id="ARBA00022448"/>
    </source>
</evidence>
<protein>
    <submittedName>
        <fullName evidence="7">Iron complex transport system substrate-binding protein</fullName>
    </submittedName>
</protein>
<dbReference type="Gene3D" id="3.40.50.1980">
    <property type="entry name" value="Nitrogenase molybdenum iron protein domain"/>
    <property type="match status" value="2"/>
</dbReference>
<organism evidence="7 8">
    <name type="scientific">Deinococcus enclensis</name>
    <dbReference type="NCBI Taxonomy" id="1049582"/>
    <lineage>
        <taxon>Bacteria</taxon>
        <taxon>Thermotogati</taxon>
        <taxon>Deinococcota</taxon>
        <taxon>Deinococci</taxon>
        <taxon>Deinococcales</taxon>
        <taxon>Deinococcaceae</taxon>
        <taxon>Deinococcus</taxon>
    </lineage>
</organism>
<dbReference type="PANTHER" id="PTHR30532">
    <property type="entry name" value="IRON III DICITRATE-BINDING PERIPLASMIC PROTEIN"/>
    <property type="match status" value="1"/>
</dbReference>
<dbReference type="PROSITE" id="PS50983">
    <property type="entry name" value="FE_B12_PBP"/>
    <property type="match status" value="1"/>
</dbReference>
<keyword evidence="8" id="KW-1185">Reference proteome</keyword>
<dbReference type="EMBL" id="JAURUR010000003">
    <property type="protein sequence ID" value="MDP9764238.1"/>
    <property type="molecule type" value="Genomic_DNA"/>
</dbReference>
<evidence type="ECO:0000259" key="6">
    <source>
        <dbReference type="PROSITE" id="PS50983"/>
    </source>
</evidence>
<dbReference type="InterPro" id="IPR051313">
    <property type="entry name" value="Bact_iron-sidero_bind"/>
</dbReference>
<dbReference type="InterPro" id="IPR002491">
    <property type="entry name" value="ABC_transptr_periplasmic_BD"/>
</dbReference>
<feature type="domain" description="Fe/B12 periplasmic-binding" evidence="6">
    <location>
        <begin position="41"/>
        <end position="304"/>
    </location>
</feature>
<feature type="chain" id="PRO_5047217998" evidence="5">
    <location>
        <begin position="22"/>
        <end position="312"/>
    </location>
</feature>
<dbReference type="RefSeq" id="WP_307465663.1">
    <property type="nucleotide sequence ID" value="NZ_JAURUR010000003.1"/>
</dbReference>
<dbReference type="Proteomes" id="UP001232163">
    <property type="component" value="Unassembled WGS sequence"/>
</dbReference>
<evidence type="ECO:0000313" key="7">
    <source>
        <dbReference type="EMBL" id="MDP9764238.1"/>
    </source>
</evidence>
<dbReference type="CDD" id="cd01146">
    <property type="entry name" value="FhuD"/>
    <property type="match status" value="1"/>
</dbReference>